<dbReference type="GO" id="GO:0006508">
    <property type="term" value="P:proteolysis"/>
    <property type="evidence" value="ECO:0007669"/>
    <property type="project" value="UniProtKB-KW"/>
</dbReference>
<evidence type="ECO:0000256" key="4">
    <source>
        <dbReference type="ARBA" id="ARBA00022490"/>
    </source>
</evidence>
<dbReference type="GO" id="GO:0042981">
    <property type="term" value="P:regulation of apoptotic process"/>
    <property type="evidence" value="ECO:0007669"/>
    <property type="project" value="InterPro"/>
</dbReference>
<accession>A0A6P7IW67</accession>
<dbReference type="Pfam" id="PF13516">
    <property type="entry name" value="LRR_6"/>
    <property type="match status" value="5"/>
</dbReference>
<dbReference type="Gene3D" id="3.80.10.10">
    <property type="entry name" value="Ribonuclease Inhibitor"/>
    <property type="match status" value="2"/>
</dbReference>
<dbReference type="GO" id="GO:0008233">
    <property type="term" value="F:peptidase activity"/>
    <property type="evidence" value="ECO:0007669"/>
    <property type="project" value="UniProtKB-KW"/>
</dbReference>
<evidence type="ECO:0000259" key="12">
    <source>
        <dbReference type="PROSITE" id="PS50209"/>
    </source>
</evidence>
<evidence type="ECO:0000259" key="13">
    <source>
        <dbReference type="PROSITE" id="PS51830"/>
    </source>
</evidence>
<dbReference type="InterPro" id="IPR011029">
    <property type="entry name" value="DEATH-like_dom_sf"/>
</dbReference>
<evidence type="ECO:0000256" key="1">
    <source>
        <dbReference type="ARBA" id="ARBA00004110"/>
    </source>
</evidence>
<evidence type="ECO:0000256" key="6">
    <source>
        <dbReference type="ARBA" id="ARBA00022614"/>
    </source>
</evidence>
<sequence>MEVTAVKGNYLKESGVEMMGAGLKIPSPMNLRRATSKMSDCGHEEEKQATPSLFDTCTAQCADDTYPYIDSPGYSQIKSPSGKLSDAQCEHLGSKLKSGPSSLEVLDLRENLLKESDVKLLCAVIENPQSHLKTLRELDLSGNKHLRDSGVKLLSAGLQSPHCGLRVLRLAYCVLTESSCGSLRSVLGSNPSSLKELDLSGNFLQDAGVEQLCAGLRDSHCTLETLRLAYCLLTESSCASLRSALESNPSCLRELDLSGNFLQDAGVKQLCAGLKKKHCTLETLRLAWCELTKSSCGALRSVLGSNPSYLKELDLSGNFLKDAGVKQLCVGLNNTHCTLETLRLISCKLCKNSCGSLAKVLQSPCPLKDLDLSLNKLLDSGILLLCDGLKSPNCRLKTLRLRDCQLSDCDALVSALKSNPSELRELDLCGNELGDDAKKLLDDLVKSCQGEPLRYRVDYREHWSTAPWIGTAKGSAVRENTQLDMKKVQQTMRAERSDETLGPDCSKTLYRGASYEESDEVTAEKMKEPSPFMPEVLNDRGVTSYSFRIPRPGVFKCDLTGLMFTVAQEGLLLYRIIQWDEEVLLSAGKVPAGPLYDIQSEDTVAQLHLPHCEQNSTPLSQGLSVAHFSDDGFCILEPLEVTDTHVVVDVPHLSPFGLVWDAITRFLNIQRAGQVLLFHRPAHMRPSQRLNVFLLPENAPLEEVKKHQERAKYIEATSSCQLIEGQTYSVQCSEACRIQPRTAQFHSKYGPNYHPTFEIRLNPSTEEATVTVQDVMETPVWEYHVELAASDLTAQPTQPPANDPAAGDEGHRQNQQRTQNAAEKLFSVRREFINRVSGPVLKSLLDVLLEKKVVTSSEMKHIHELNVFTDQARELIDTVLRKGERACEILIKTLCKYDPYVSETLDLKLKQR</sequence>
<dbReference type="InterPro" id="IPR001315">
    <property type="entry name" value="CARD"/>
</dbReference>
<evidence type="ECO:0000313" key="15">
    <source>
        <dbReference type="RefSeq" id="XP_028266234.1"/>
    </source>
</evidence>
<dbReference type="Proteomes" id="UP000515145">
    <property type="component" value="Chromosome 1"/>
</dbReference>
<evidence type="ECO:0000256" key="7">
    <source>
        <dbReference type="ARBA" id="ARBA00022670"/>
    </source>
</evidence>
<evidence type="ECO:0000256" key="11">
    <source>
        <dbReference type="SAM" id="MobiDB-lite"/>
    </source>
</evidence>
<keyword evidence="7" id="KW-0378">Hydrolase</keyword>
<dbReference type="AlphaFoldDB" id="A0A6P7IW67"/>
<dbReference type="GeneID" id="114438832"/>
<feature type="region of interest" description="Disordered" evidence="11">
    <location>
        <begin position="792"/>
        <end position="818"/>
    </location>
</feature>
<dbReference type="InterPro" id="IPR025307">
    <property type="entry name" value="FIIND_dom"/>
</dbReference>
<dbReference type="SMART" id="SM00368">
    <property type="entry name" value="LRR_RI"/>
    <property type="match status" value="12"/>
</dbReference>
<dbReference type="GO" id="GO:0061702">
    <property type="term" value="C:canonical inflammasome complex"/>
    <property type="evidence" value="ECO:0007669"/>
    <property type="project" value="UniProtKB-SubCell"/>
</dbReference>
<dbReference type="PANTHER" id="PTHR24106">
    <property type="entry name" value="NACHT, LRR AND CARD DOMAINS-CONTAINING"/>
    <property type="match status" value="1"/>
</dbReference>
<keyword evidence="7" id="KW-0645">Protease</keyword>
<reference evidence="15" key="1">
    <citation type="submission" date="2025-08" db="UniProtKB">
        <authorList>
            <consortium name="RefSeq"/>
        </authorList>
    </citation>
    <scope>IDENTIFICATION</scope>
</reference>
<evidence type="ECO:0000256" key="8">
    <source>
        <dbReference type="ARBA" id="ARBA00022737"/>
    </source>
</evidence>
<dbReference type="SUPFAM" id="SSF52047">
    <property type="entry name" value="RNI-like"/>
    <property type="match status" value="1"/>
</dbReference>
<dbReference type="PROSITE" id="PS50209">
    <property type="entry name" value="CARD"/>
    <property type="match status" value="1"/>
</dbReference>
<dbReference type="SUPFAM" id="SSF47986">
    <property type="entry name" value="DEATH domain"/>
    <property type="match status" value="1"/>
</dbReference>
<organism evidence="14 15">
    <name type="scientific">Parambassis ranga</name>
    <name type="common">Indian glassy fish</name>
    <dbReference type="NCBI Taxonomy" id="210632"/>
    <lineage>
        <taxon>Eukaryota</taxon>
        <taxon>Metazoa</taxon>
        <taxon>Chordata</taxon>
        <taxon>Craniata</taxon>
        <taxon>Vertebrata</taxon>
        <taxon>Euteleostomi</taxon>
        <taxon>Actinopterygii</taxon>
        <taxon>Neopterygii</taxon>
        <taxon>Teleostei</taxon>
        <taxon>Neoteleostei</taxon>
        <taxon>Acanthomorphata</taxon>
        <taxon>Ovalentaria</taxon>
        <taxon>Ambassidae</taxon>
        <taxon>Parambassis</taxon>
    </lineage>
</organism>
<keyword evidence="5" id="KW-1210">Necrosis</keyword>
<dbReference type="OrthoDB" id="120976at2759"/>
<dbReference type="Pfam" id="PF23679">
    <property type="entry name" value="UPA-FIIND"/>
    <property type="match status" value="1"/>
</dbReference>
<keyword evidence="4" id="KW-0963">Cytoplasm</keyword>
<dbReference type="Pfam" id="PF00619">
    <property type="entry name" value="CARD"/>
    <property type="match status" value="1"/>
</dbReference>
<keyword evidence="6" id="KW-0433">Leucine-rich repeat</keyword>
<dbReference type="GO" id="GO:0012501">
    <property type="term" value="P:programmed cell death"/>
    <property type="evidence" value="ECO:0007669"/>
    <property type="project" value="UniProtKB-KW"/>
</dbReference>
<dbReference type="Pfam" id="PF13553">
    <property type="entry name" value="FIIND"/>
    <property type="match status" value="1"/>
</dbReference>
<evidence type="ECO:0000256" key="3">
    <source>
        <dbReference type="ARBA" id="ARBA00004193"/>
    </source>
</evidence>
<evidence type="ECO:0000256" key="2">
    <source>
        <dbReference type="ARBA" id="ARBA00004187"/>
    </source>
</evidence>
<name>A0A6P7IW67_9TELE</name>
<dbReference type="InParanoid" id="A0A6P7IW67"/>
<dbReference type="RefSeq" id="XP_028266234.1">
    <property type="nucleotide sequence ID" value="XM_028410433.1"/>
</dbReference>
<feature type="domain" description="FIIND" evidence="13">
    <location>
        <begin position="525"/>
        <end position="799"/>
    </location>
</feature>
<evidence type="ECO:0000313" key="14">
    <source>
        <dbReference type="Proteomes" id="UP000515145"/>
    </source>
</evidence>
<dbReference type="InterPro" id="IPR001611">
    <property type="entry name" value="Leu-rich_rpt"/>
</dbReference>
<dbReference type="SMART" id="SM00114">
    <property type="entry name" value="CARD"/>
    <property type="match status" value="1"/>
</dbReference>
<dbReference type="PROSITE" id="PS51830">
    <property type="entry name" value="FIIND"/>
    <property type="match status" value="1"/>
</dbReference>
<evidence type="ECO:0000256" key="9">
    <source>
        <dbReference type="ARBA" id="ARBA00023233"/>
    </source>
</evidence>
<gene>
    <name evidence="15" type="primary">LOC114438832</name>
</gene>
<dbReference type="InterPro" id="IPR051261">
    <property type="entry name" value="NLR"/>
</dbReference>
<keyword evidence="9" id="KW-1271">Inflammasome</keyword>
<keyword evidence="8" id="KW-0677">Repeat</keyword>
<proteinExistence type="inferred from homology"/>
<evidence type="ECO:0000256" key="10">
    <source>
        <dbReference type="ARBA" id="ARBA00038296"/>
    </source>
</evidence>
<dbReference type="CDD" id="cd00116">
    <property type="entry name" value="LRR_RI"/>
    <property type="match status" value="1"/>
</dbReference>
<evidence type="ECO:0000256" key="5">
    <source>
        <dbReference type="ARBA" id="ARBA00022590"/>
    </source>
</evidence>
<keyword evidence="14" id="KW-1185">Reference proteome</keyword>
<feature type="domain" description="CARD" evidence="12">
    <location>
        <begin position="817"/>
        <end position="909"/>
    </location>
</feature>
<comment type="subcellular location">
    <subcellularLocation>
        <location evidence="2">Basolateral cell membrane</location>
    </subcellularLocation>
    <subcellularLocation>
        <location evidence="3">Cell membrane</location>
        <topology evidence="3">Lipid-anchor</topology>
    </subcellularLocation>
    <subcellularLocation>
        <location evidence="1">Inflammasome</location>
    </subcellularLocation>
</comment>
<dbReference type="InterPro" id="IPR032675">
    <property type="entry name" value="LRR_dom_sf"/>
</dbReference>
<comment type="similarity">
    <text evidence="10">Belongs to the NOD1-NOD2 family.</text>
</comment>
<dbReference type="Gene3D" id="1.10.533.10">
    <property type="entry name" value="Death Domain, Fas"/>
    <property type="match status" value="1"/>
</dbReference>
<dbReference type="GO" id="GO:0016323">
    <property type="term" value="C:basolateral plasma membrane"/>
    <property type="evidence" value="ECO:0007669"/>
    <property type="project" value="UniProtKB-SubCell"/>
</dbReference>
<protein>
    <submittedName>
        <fullName evidence="15">NACHT, LRR and PYD domains-containing protein 1b allele 1-like isoform X1</fullName>
    </submittedName>
</protein>